<keyword evidence="1" id="KW-0472">Membrane</keyword>
<accession>A0A2S9YIG6</accession>
<protein>
    <submittedName>
        <fullName evidence="2">Uncharacterized protein</fullName>
    </submittedName>
</protein>
<organism evidence="2 3">
    <name type="scientific">Enhygromyxa salina</name>
    <dbReference type="NCBI Taxonomy" id="215803"/>
    <lineage>
        <taxon>Bacteria</taxon>
        <taxon>Pseudomonadati</taxon>
        <taxon>Myxococcota</taxon>
        <taxon>Polyangia</taxon>
        <taxon>Nannocystales</taxon>
        <taxon>Nannocystaceae</taxon>
        <taxon>Enhygromyxa</taxon>
    </lineage>
</organism>
<dbReference type="AlphaFoldDB" id="A0A2S9YIG6"/>
<reference evidence="2 3" key="1">
    <citation type="submission" date="2018-03" db="EMBL/GenBank/DDBJ databases">
        <title>Draft Genome Sequences of the Obligatory Marine Myxobacteria Enhygromyxa salina SWB007.</title>
        <authorList>
            <person name="Poehlein A."/>
            <person name="Moghaddam J.A."/>
            <person name="Harms H."/>
            <person name="Alanjari M."/>
            <person name="Koenig G.M."/>
            <person name="Daniel R."/>
            <person name="Schaeberle T.F."/>
        </authorList>
    </citation>
    <scope>NUCLEOTIDE SEQUENCE [LARGE SCALE GENOMIC DNA]</scope>
    <source>
        <strain evidence="2 3">SWB007</strain>
    </source>
</reference>
<gene>
    <name evidence="2" type="ORF">ENSA7_48350</name>
</gene>
<keyword evidence="1" id="KW-0812">Transmembrane</keyword>
<comment type="caution">
    <text evidence="2">The sequence shown here is derived from an EMBL/GenBank/DDBJ whole genome shotgun (WGS) entry which is preliminary data.</text>
</comment>
<feature type="transmembrane region" description="Helical" evidence="1">
    <location>
        <begin position="104"/>
        <end position="124"/>
    </location>
</feature>
<dbReference type="EMBL" id="PVNL01000100">
    <property type="protein sequence ID" value="PRQ04904.1"/>
    <property type="molecule type" value="Genomic_DNA"/>
</dbReference>
<evidence type="ECO:0000313" key="3">
    <source>
        <dbReference type="Proteomes" id="UP000238823"/>
    </source>
</evidence>
<dbReference type="Proteomes" id="UP000238823">
    <property type="component" value="Unassembled WGS sequence"/>
</dbReference>
<proteinExistence type="predicted"/>
<dbReference type="RefSeq" id="WP_146158082.1">
    <property type="nucleotide sequence ID" value="NZ_PVNL01000100.1"/>
</dbReference>
<evidence type="ECO:0000256" key="1">
    <source>
        <dbReference type="SAM" id="Phobius"/>
    </source>
</evidence>
<sequence length="155" mass="17409">MARPVPVSLSKLHPVRFPDRCPVCGKASPGHTLALVEFFGFYRPVSDDVLARWQSQLPVCKDHVKRLRLARLSDLLSVAGFALAGFAGLLYLTDRFEWFAAGWWSWALVLAAGLLPIGLIRLALRPIFDVSPDDDLVEFELRSPTYTKEFIALNR</sequence>
<name>A0A2S9YIG6_9BACT</name>
<dbReference type="OrthoDB" id="9837699at2"/>
<evidence type="ECO:0000313" key="2">
    <source>
        <dbReference type="EMBL" id="PRQ04904.1"/>
    </source>
</evidence>
<keyword evidence="1" id="KW-1133">Transmembrane helix</keyword>
<feature type="transmembrane region" description="Helical" evidence="1">
    <location>
        <begin position="75"/>
        <end position="92"/>
    </location>
</feature>